<evidence type="ECO:0000313" key="3">
    <source>
        <dbReference type="Proteomes" id="UP000256964"/>
    </source>
</evidence>
<reference evidence="2 3" key="1">
    <citation type="journal article" date="2018" name="Biotechnol. Biofuels">
        <title>Integrative visual omics of the white-rot fungus Polyporus brumalis exposes the biotechnological potential of its oxidative enzymes for delignifying raw plant biomass.</title>
        <authorList>
            <person name="Miyauchi S."/>
            <person name="Rancon A."/>
            <person name="Drula E."/>
            <person name="Hage H."/>
            <person name="Chaduli D."/>
            <person name="Favel A."/>
            <person name="Grisel S."/>
            <person name="Henrissat B."/>
            <person name="Herpoel-Gimbert I."/>
            <person name="Ruiz-Duenas F.J."/>
            <person name="Chevret D."/>
            <person name="Hainaut M."/>
            <person name="Lin J."/>
            <person name="Wang M."/>
            <person name="Pangilinan J."/>
            <person name="Lipzen A."/>
            <person name="Lesage-Meessen L."/>
            <person name="Navarro D."/>
            <person name="Riley R."/>
            <person name="Grigoriev I.V."/>
            <person name="Zhou S."/>
            <person name="Raouche S."/>
            <person name="Rosso M.N."/>
        </authorList>
    </citation>
    <scope>NUCLEOTIDE SEQUENCE [LARGE SCALE GENOMIC DNA]</scope>
    <source>
        <strain evidence="2 3">BRFM 1820</strain>
    </source>
</reference>
<keyword evidence="3" id="KW-1185">Reference proteome</keyword>
<dbReference type="Proteomes" id="UP000256964">
    <property type="component" value="Unassembled WGS sequence"/>
</dbReference>
<name>A0A371CV20_9APHY</name>
<protein>
    <submittedName>
        <fullName evidence="2">Uncharacterized protein</fullName>
    </submittedName>
</protein>
<proteinExistence type="predicted"/>
<evidence type="ECO:0000256" key="1">
    <source>
        <dbReference type="SAM" id="MobiDB-lite"/>
    </source>
</evidence>
<dbReference type="EMBL" id="KZ857454">
    <property type="protein sequence ID" value="RDX44116.1"/>
    <property type="molecule type" value="Genomic_DNA"/>
</dbReference>
<evidence type="ECO:0000313" key="2">
    <source>
        <dbReference type="EMBL" id="RDX44116.1"/>
    </source>
</evidence>
<dbReference type="AlphaFoldDB" id="A0A371CV20"/>
<sequence length="165" mass="19033">MSCQHLHATCNMRRHAARKSPLKLRSSARSPGCLAPRHSSRCQSSPPLLAVDQYPLTRAHPRRSRELVCHVGTRTSRRHIRIRTFETRHHTLLLRSPAKTFASLHFPWPRCAAPHGAGPCCYIEVVVQRHVHRRTTLDPCYFRPRRSSFRPRCLTCKLLPSLRVP</sequence>
<feature type="region of interest" description="Disordered" evidence="1">
    <location>
        <begin position="14"/>
        <end position="47"/>
    </location>
</feature>
<accession>A0A371CV20</accession>
<organism evidence="2 3">
    <name type="scientific">Lentinus brumalis</name>
    <dbReference type="NCBI Taxonomy" id="2498619"/>
    <lineage>
        <taxon>Eukaryota</taxon>
        <taxon>Fungi</taxon>
        <taxon>Dikarya</taxon>
        <taxon>Basidiomycota</taxon>
        <taxon>Agaricomycotina</taxon>
        <taxon>Agaricomycetes</taxon>
        <taxon>Polyporales</taxon>
        <taxon>Polyporaceae</taxon>
        <taxon>Lentinus</taxon>
    </lineage>
</organism>
<gene>
    <name evidence="2" type="ORF">OH76DRAFT_1113790</name>
</gene>